<keyword evidence="3" id="KW-0240">DNA-directed RNA polymerase</keyword>
<evidence type="ECO:0000256" key="4">
    <source>
        <dbReference type="ARBA" id="ARBA00023163"/>
    </source>
</evidence>
<evidence type="ECO:0000313" key="7">
    <source>
        <dbReference type="EMBL" id="CCO66352.1"/>
    </source>
</evidence>
<evidence type="ECO:0000256" key="2">
    <source>
        <dbReference type="ARBA" id="ARBA00009430"/>
    </source>
</evidence>
<comment type="similarity">
    <text evidence="2">Belongs to the eukaryotic RPA49/POLR1E RNA polymerase subunit family.</text>
</comment>
<evidence type="ECO:0000256" key="6">
    <source>
        <dbReference type="SAM" id="MobiDB-lite"/>
    </source>
</evidence>
<feature type="region of interest" description="Disordered" evidence="6">
    <location>
        <begin position="375"/>
        <end position="418"/>
    </location>
</feature>
<dbReference type="eggNOG" id="KOG4183">
    <property type="taxonomic scope" value="Eukaryota"/>
</dbReference>
<dbReference type="STRING" id="41875.K8F2V4"/>
<comment type="subcellular location">
    <subcellularLocation>
        <location evidence="1">Nucleus</location>
        <location evidence="1">Nucleolus</location>
    </subcellularLocation>
</comment>
<dbReference type="RefSeq" id="XP_007512264.1">
    <property type="nucleotide sequence ID" value="XM_007512202.1"/>
</dbReference>
<dbReference type="KEGG" id="bpg:Bathy07g02900"/>
<gene>
    <name evidence="7" type="ORF">Bathy07g02900</name>
</gene>
<name>K8F2V4_9CHLO</name>
<sequence length="557" mass="62951">MKSLKIEVAAPPSEENENLEENDDLGGPLVVSLRNAPTTLTDGTYAFNLFRGNPDTSDKELEEEFGKDAYERAYTFSNGKLGNGDTPHSERHLVVVGRGDGCDVVGKNFAHEKCGFSMGVLPKDETSGVMAHEGGGSMHVLGRLVPVGKKDSGEYVLKLQRLCGDSVVHLTTRPQNFNYQFNRDDEEKLDYDNIDVRRAIAADATRLFSSQKRQRQQAKLMSARKLDSDAIASPKLLESQIGKASRFAMTRKDLMQKAGEQRNLPPHDLEATKPHEAFPWKLTPGYVLFSHNLPYNDFMKAGKRKTLEAMIEVFGGSEKPKAIMDLLPMIYVTDPNWAISDGDHTFDAVEKGKALAFMDALLQFASLKSGRVKETRPKRIEKKKRKRKEEGEEGEEGVKKVEDGEKEEEEEEEEEIETIEEEVKHKWLFTKPERVNPLIQQCIIDTFTEVEVGDETQYGESRLRTKRLKDLLILHIILLALRISNWQLDTESLRAALKLKTTEFTPMYKQLGASKVTSIKHKKDESPTVALVMAERQLGTILPEIKNRVQAKKKKEY</sequence>
<feature type="compositionally biased region" description="Acidic residues" evidence="6">
    <location>
        <begin position="14"/>
        <end position="24"/>
    </location>
</feature>
<feature type="region of interest" description="Disordered" evidence="6">
    <location>
        <begin position="1"/>
        <end position="26"/>
    </location>
</feature>
<keyword evidence="5" id="KW-0539">Nucleus</keyword>
<dbReference type="GO" id="GO:0003677">
    <property type="term" value="F:DNA binding"/>
    <property type="evidence" value="ECO:0007669"/>
    <property type="project" value="InterPro"/>
</dbReference>
<evidence type="ECO:0000256" key="3">
    <source>
        <dbReference type="ARBA" id="ARBA00022478"/>
    </source>
</evidence>
<dbReference type="PANTHER" id="PTHR14440">
    <property type="entry name" value="DNA-DIRECTED RNA POLYMERASE I SUBUNIT RPA49"/>
    <property type="match status" value="1"/>
</dbReference>
<dbReference type="AlphaFoldDB" id="K8F2V4"/>
<accession>K8F2V4</accession>
<dbReference type="EMBL" id="FO082272">
    <property type="protein sequence ID" value="CCO66352.1"/>
    <property type="molecule type" value="Genomic_DNA"/>
</dbReference>
<feature type="compositionally biased region" description="Acidic residues" evidence="6">
    <location>
        <begin position="404"/>
        <end position="418"/>
    </location>
</feature>
<reference evidence="7 8" key="1">
    <citation type="submission" date="2011-10" db="EMBL/GenBank/DDBJ databases">
        <authorList>
            <person name="Genoscope - CEA"/>
        </authorList>
    </citation>
    <scope>NUCLEOTIDE SEQUENCE [LARGE SCALE GENOMIC DNA]</scope>
    <source>
        <strain evidence="7 8">RCC 1105</strain>
    </source>
</reference>
<protein>
    <submittedName>
        <fullName evidence="7">Uncharacterized protein</fullName>
    </submittedName>
</protein>
<evidence type="ECO:0000256" key="5">
    <source>
        <dbReference type="ARBA" id="ARBA00023242"/>
    </source>
</evidence>
<dbReference type="GO" id="GO:0006351">
    <property type="term" value="P:DNA-templated transcription"/>
    <property type="evidence" value="ECO:0007669"/>
    <property type="project" value="InterPro"/>
</dbReference>
<dbReference type="InterPro" id="IPR009668">
    <property type="entry name" value="RNA_pol-assoc_fac_A49-like"/>
</dbReference>
<evidence type="ECO:0000313" key="8">
    <source>
        <dbReference type="Proteomes" id="UP000198341"/>
    </source>
</evidence>
<evidence type="ECO:0000256" key="1">
    <source>
        <dbReference type="ARBA" id="ARBA00004604"/>
    </source>
</evidence>
<dbReference type="GO" id="GO:0005730">
    <property type="term" value="C:nucleolus"/>
    <property type="evidence" value="ECO:0007669"/>
    <property type="project" value="UniProtKB-SubCell"/>
</dbReference>
<dbReference type="OrthoDB" id="532500at2759"/>
<dbReference type="GO" id="GO:0000428">
    <property type="term" value="C:DNA-directed RNA polymerase complex"/>
    <property type="evidence" value="ECO:0007669"/>
    <property type="project" value="UniProtKB-KW"/>
</dbReference>
<dbReference type="Pfam" id="PF06870">
    <property type="entry name" value="RNA_pol_I_A49"/>
    <property type="match status" value="1"/>
</dbReference>
<keyword evidence="4" id="KW-0804">Transcription</keyword>
<organism evidence="7 8">
    <name type="scientific">Bathycoccus prasinos</name>
    <dbReference type="NCBI Taxonomy" id="41875"/>
    <lineage>
        <taxon>Eukaryota</taxon>
        <taxon>Viridiplantae</taxon>
        <taxon>Chlorophyta</taxon>
        <taxon>Mamiellophyceae</taxon>
        <taxon>Mamiellales</taxon>
        <taxon>Bathycoccaceae</taxon>
        <taxon>Bathycoccus</taxon>
    </lineage>
</organism>
<dbReference type="Proteomes" id="UP000198341">
    <property type="component" value="Chromosome 7"/>
</dbReference>
<proteinExistence type="inferred from homology"/>
<keyword evidence="8" id="KW-1185">Reference proteome</keyword>
<dbReference type="GeneID" id="19014779"/>